<keyword evidence="1" id="KW-1133">Transmembrane helix</keyword>
<dbReference type="STRING" id="1508404.JMA_19460"/>
<dbReference type="KEGG" id="jeo:JMA_19460"/>
<dbReference type="AlphaFoldDB" id="A0A0B5ARR7"/>
<dbReference type="EMBL" id="CP009416">
    <property type="protein sequence ID" value="AJD91263.1"/>
    <property type="molecule type" value="Genomic_DNA"/>
</dbReference>
<reference evidence="2 3" key="1">
    <citation type="submission" date="2014-08" db="EMBL/GenBank/DDBJ databases">
        <title>Complete genome of a marine bacteria Jeotgalibacillus malaysiensis.</title>
        <authorList>
            <person name="Yaakop A.S."/>
            <person name="Chan K.-G."/>
            <person name="Goh K.M."/>
        </authorList>
    </citation>
    <scope>NUCLEOTIDE SEQUENCE [LARGE SCALE GENOMIC DNA]</scope>
    <source>
        <strain evidence="2 3">D5</strain>
    </source>
</reference>
<evidence type="ECO:0000256" key="1">
    <source>
        <dbReference type="SAM" id="Phobius"/>
    </source>
</evidence>
<sequence>MRNNCTIKLLIIFGVESMRKLLLLLFFFVIGATAYVFSAIGDQLSIL</sequence>
<organism evidence="2 3">
    <name type="scientific">Jeotgalibacillus malaysiensis</name>
    <dbReference type="NCBI Taxonomy" id="1508404"/>
    <lineage>
        <taxon>Bacteria</taxon>
        <taxon>Bacillati</taxon>
        <taxon>Bacillota</taxon>
        <taxon>Bacilli</taxon>
        <taxon>Bacillales</taxon>
        <taxon>Caryophanaceae</taxon>
        <taxon>Jeotgalibacillus</taxon>
    </lineage>
</organism>
<dbReference type="HOGENOM" id="CLU_3169058_0_0_9"/>
<evidence type="ECO:0000313" key="2">
    <source>
        <dbReference type="EMBL" id="AJD91263.1"/>
    </source>
</evidence>
<dbReference type="BioCyc" id="JESP1508404:G14D9-11201-MONOMER"/>
<keyword evidence="1" id="KW-0472">Membrane</keyword>
<accession>A0A0B5ARR7</accession>
<name>A0A0B5ARR7_9BACL</name>
<protein>
    <submittedName>
        <fullName evidence="2">Uncharacterized protein</fullName>
    </submittedName>
</protein>
<dbReference type="Proteomes" id="UP000031449">
    <property type="component" value="Chromosome"/>
</dbReference>
<evidence type="ECO:0000313" key="3">
    <source>
        <dbReference type="Proteomes" id="UP000031449"/>
    </source>
</evidence>
<gene>
    <name evidence="2" type="ORF">JMA_19460</name>
</gene>
<feature type="transmembrane region" description="Helical" evidence="1">
    <location>
        <begin position="21"/>
        <end position="41"/>
    </location>
</feature>
<keyword evidence="3" id="KW-1185">Reference proteome</keyword>
<proteinExistence type="predicted"/>
<keyword evidence="1" id="KW-0812">Transmembrane</keyword>